<comment type="caution">
    <text evidence="6">The sequence shown here is derived from an EMBL/GenBank/DDBJ whole genome shotgun (WGS) entry which is preliminary data.</text>
</comment>
<sequence length="1638" mass="187422">MNYQIVFIIFCLINISNSQWEPKYQYLCYNSIYTQNNGPSASDFAGNFLLPNQLITAKFITCTKPSISYITLNSRYPSAQMAYKIEYENGFFLSVDFYFRGKWTSQTVTITIDSFSHSFIYNSPTNYLAKTGFCDDMDYDIKTINFIFSTSVVGKLQFTSSNTIDGQVSIRNLYIQGPKCYPSCLKCTGPKSNQCTKCYYGLPQNNICPPCPSHQFYMKRIGCRDICDISYPLYYNGFCQSYSIEGLDQFQWFQIYDPLNVDTSPKVISDYYGIFKFNSGVQKFYESLTTYSYAIHLIGLKITIFTFNAIPLNCGIKFLIMEVFKLNILLYRNQYIFRFNYQSNNFQTQKPHNNTYFGSIYRNESGIQTHNIKIYYNYEYGSFQNYQSHQMIQLITYVDVPKQPFLFSAIGNYSDNTAGWGLYKFEVTTGFCPSSCLLCEVSFKCKTCQVGSYKYNNNTCIYGCSQRYQKKNGTDCYDFDNETPFQTLQIWHTILNKYAEYILISQNGNNFLKGSNIYYSFLYWDYLRQRIFGGPLIWAQAKFERTHTVDDPHHSITIAFYILYGPAFPSDGQFIYQVENNSPVSKSTNNVIDSYSNGVKYDRVYERINHDTTTLTINWECFGLNNEPINAYCGFYNYYVAVHKCQPYCLKCQDQNTCTQWSSDYDANVVKFSQDQCLMNQYFDNDSYRCLDCPISCLTCTSKIDCQTCKSTYIQTKLGCICKLNQYEDSNQCQDCPIECNQCLNQTNCLECLSTNYRQLKNQQCICIDGYYPIQLNPKCERCHQFCKTCTGPTFNDCLTCNDIDNIENVGSTCRCPIGLFYQLTSKSCLQCHPSCQACFLETFDSCLTCDASLNRILKGLKCTCEPGYYELNNICTNCPNTEDALLSQCYKLCSNNQQIWHTNTCNFCDSGFHLISGECQPICGDLQIVGYEECEDNNTILDDLCYNCQFQCPVHCLTCDESTTLPCPDICGDGIITGMEECEDGNTIQYDGCFNCQYQCQLSCTKCIKGECFECNTGGFFVDPTVQPWRCQERCGDQLIVGQEQCEDGNQVDTDGCKDCKYFCRIGCSSCDYTTNTCLSCELPGFIPEKFYCKNICGDKFVVVDPYGYYQEECDDGNTDDDDGCNNNCKFQCQSPWICKSCSNNRCQECYPEYFLTENQLCISICGDSKIAIDEQCEDIFILPYKGCQNCKAKCQSSCITCDTTGKGCLACRNGYRRIDNLCYSICGDQIVTEDEECDDGNLIFEDGCNQCSFSCPITCSNCQKGVCHDCHEGYQYINHSCVKILKQEHDPRCNSFCLSCSIERQGCLTCQVGFVNINGICHPNCGDQLVVADEQCDDGNLIFEDGCNQCSYSCPITCSNCQKGVCHKCHEGYQYINHSCVKILKQEHDPRCNSFCLSCSIERQGCLTCQVGFVNINGICYPNCGDQLVVAGEQCDDGNLIFEDGCNQCYFNCPITCSKCHQGGCVNCPKTSLLYNQKCLEVTENFNQKEYNNFQFSQLTITQAFTTTPIQTSRIQMKIIEFVQQVYNQVGQYAEFMGSSFPFINIEINIQCIQNMQVKSHFIKHTYEKEVNNEEILFSYGCHQTFNQDITFSFKLEKIVLKDEILVIAISEDELKLSSLKEKYTQRLLYITFEDV</sequence>
<accession>A0A8S1WIR1</accession>
<evidence type="ECO:0000313" key="6">
    <source>
        <dbReference type="EMBL" id="CAD8188635.1"/>
    </source>
</evidence>
<dbReference type="Proteomes" id="UP000689195">
    <property type="component" value="Unassembled WGS sequence"/>
</dbReference>
<feature type="domain" description="EGF-like" evidence="5">
    <location>
        <begin position="739"/>
        <end position="781"/>
    </location>
</feature>
<reference evidence="6" key="1">
    <citation type="submission" date="2021-01" db="EMBL/GenBank/DDBJ databases">
        <authorList>
            <consortium name="Genoscope - CEA"/>
            <person name="William W."/>
        </authorList>
    </citation>
    <scope>NUCLEOTIDE SEQUENCE</scope>
</reference>
<dbReference type="InterPro" id="IPR000742">
    <property type="entry name" value="EGF"/>
</dbReference>
<dbReference type="NCBIfam" id="TIGR02232">
    <property type="entry name" value="myxo_disulf_rpt"/>
    <property type="match status" value="6"/>
</dbReference>
<name>A0A8S1WIR1_9CILI</name>
<evidence type="ECO:0000259" key="5">
    <source>
        <dbReference type="SMART" id="SM00181"/>
    </source>
</evidence>
<dbReference type="InterPro" id="IPR011936">
    <property type="entry name" value="Myxo_disulph_rpt"/>
</dbReference>
<dbReference type="PANTHER" id="PTHR38934">
    <property type="entry name" value="HYPHALLY REGULATED CELL WALL PROTEIN 1"/>
    <property type="match status" value="1"/>
</dbReference>
<dbReference type="Pfam" id="PF13948">
    <property type="entry name" value="DUF4215"/>
    <property type="match status" value="8"/>
</dbReference>
<gene>
    <name evidence="6" type="ORF">PPENT_87.1.T0920012</name>
</gene>
<feature type="domain" description="EGF-like" evidence="5">
    <location>
        <begin position="1351"/>
        <end position="1383"/>
    </location>
</feature>
<dbReference type="SMART" id="SM00261">
    <property type="entry name" value="FU"/>
    <property type="match status" value="11"/>
</dbReference>
<feature type="domain" description="EGF-like" evidence="5">
    <location>
        <begin position="1191"/>
        <end position="1225"/>
    </location>
</feature>
<evidence type="ECO:0000256" key="1">
    <source>
        <dbReference type="ARBA" id="ARBA00022729"/>
    </source>
</evidence>
<protein>
    <recommendedName>
        <fullName evidence="5">EGF-like domain-containing protein</fullName>
    </recommendedName>
</protein>
<dbReference type="CDD" id="cd00064">
    <property type="entry name" value="FU"/>
    <property type="match status" value="2"/>
</dbReference>
<feature type="domain" description="EGF-like" evidence="5">
    <location>
        <begin position="1252"/>
        <end position="1284"/>
    </location>
</feature>
<organism evidence="6 7">
    <name type="scientific">Paramecium pentaurelia</name>
    <dbReference type="NCBI Taxonomy" id="43138"/>
    <lineage>
        <taxon>Eukaryota</taxon>
        <taxon>Sar</taxon>
        <taxon>Alveolata</taxon>
        <taxon>Ciliophora</taxon>
        <taxon>Intramacronucleata</taxon>
        <taxon>Oligohymenophorea</taxon>
        <taxon>Peniculida</taxon>
        <taxon>Parameciidae</taxon>
        <taxon>Paramecium</taxon>
    </lineage>
</organism>
<feature type="signal peptide" evidence="4">
    <location>
        <begin position="1"/>
        <end position="18"/>
    </location>
</feature>
<evidence type="ECO:0000256" key="4">
    <source>
        <dbReference type="SAM" id="SignalP"/>
    </source>
</evidence>
<evidence type="ECO:0000256" key="3">
    <source>
        <dbReference type="ARBA" id="ARBA00023157"/>
    </source>
</evidence>
<feature type="domain" description="EGF-like" evidence="5">
    <location>
        <begin position="431"/>
        <end position="461"/>
    </location>
</feature>
<keyword evidence="7" id="KW-1185">Reference proteome</keyword>
<dbReference type="EMBL" id="CAJJDO010000092">
    <property type="protein sequence ID" value="CAD8188635.1"/>
    <property type="molecule type" value="Genomic_DNA"/>
</dbReference>
<feature type="chain" id="PRO_5035867569" description="EGF-like domain-containing protein" evidence="4">
    <location>
        <begin position="19"/>
        <end position="1638"/>
    </location>
</feature>
<dbReference type="SMART" id="SM00181">
    <property type="entry name" value="EGF"/>
    <property type="match status" value="8"/>
</dbReference>
<feature type="domain" description="EGF-like" evidence="5">
    <location>
        <begin position="889"/>
        <end position="921"/>
    </location>
</feature>
<proteinExistence type="predicted"/>
<feature type="domain" description="EGF-like" evidence="5">
    <location>
        <begin position="789"/>
        <end position="830"/>
    </location>
</feature>
<evidence type="ECO:0000256" key="2">
    <source>
        <dbReference type="ARBA" id="ARBA00022737"/>
    </source>
</evidence>
<keyword evidence="3" id="KW-1015">Disulfide bond</keyword>
<dbReference type="PANTHER" id="PTHR38934:SF6">
    <property type="entry name" value="CHROMOSOME UNDETERMINED SCAFFOLD_176, WHOLE GENOME SHOTGUN SEQUENCE"/>
    <property type="match status" value="1"/>
</dbReference>
<dbReference type="InterPro" id="IPR006212">
    <property type="entry name" value="Furin_repeat"/>
</dbReference>
<keyword evidence="1 4" id="KW-0732">Signal</keyword>
<keyword evidence="2" id="KW-0677">Repeat</keyword>
<evidence type="ECO:0000313" key="7">
    <source>
        <dbReference type="Proteomes" id="UP000689195"/>
    </source>
</evidence>
<feature type="domain" description="EGF-like" evidence="5">
    <location>
        <begin position="838"/>
        <end position="877"/>
    </location>
</feature>
<dbReference type="OrthoDB" id="308396at2759"/>